<dbReference type="Proteomes" id="UP000237271">
    <property type="component" value="Unassembled WGS sequence"/>
</dbReference>
<gene>
    <name evidence="1" type="ORF">PHPALM_36625</name>
</gene>
<accession>A0A2P4WZJ3</accession>
<organism evidence="1 2">
    <name type="scientific">Phytophthora palmivora</name>
    <dbReference type="NCBI Taxonomy" id="4796"/>
    <lineage>
        <taxon>Eukaryota</taxon>
        <taxon>Sar</taxon>
        <taxon>Stramenopiles</taxon>
        <taxon>Oomycota</taxon>
        <taxon>Peronosporomycetes</taxon>
        <taxon>Peronosporales</taxon>
        <taxon>Peronosporaceae</taxon>
        <taxon>Phytophthora</taxon>
    </lineage>
</organism>
<proteinExistence type="predicted"/>
<protein>
    <submittedName>
        <fullName evidence="1">Farnesyltranstransferase</fullName>
    </submittedName>
</protein>
<evidence type="ECO:0000313" key="1">
    <source>
        <dbReference type="EMBL" id="POM58695.1"/>
    </source>
</evidence>
<dbReference type="AlphaFoldDB" id="A0A2P4WZJ3"/>
<keyword evidence="2" id="KW-1185">Reference proteome</keyword>
<reference evidence="1 2" key="1">
    <citation type="journal article" date="2017" name="Genome Biol. Evol.">
        <title>Phytophthora megakarya and P. palmivora, closely related causal agents of cacao black pod rot, underwent increases in genome sizes and gene numbers by different mechanisms.</title>
        <authorList>
            <person name="Ali S.S."/>
            <person name="Shao J."/>
            <person name="Lary D.J."/>
            <person name="Kronmiller B."/>
            <person name="Shen D."/>
            <person name="Strem M.D."/>
            <person name="Amoako-Attah I."/>
            <person name="Akrofi A.Y."/>
            <person name="Begoude B.A."/>
            <person name="Ten Hoopen G.M."/>
            <person name="Coulibaly K."/>
            <person name="Kebe B.I."/>
            <person name="Melnick R.L."/>
            <person name="Guiltinan M.J."/>
            <person name="Tyler B.M."/>
            <person name="Meinhardt L.W."/>
            <person name="Bailey B.A."/>
        </authorList>
    </citation>
    <scope>NUCLEOTIDE SEQUENCE [LARGE SCALE GENOMIC DNA]</scope>
    <source>
        <strain evidence="2">sbr112.9</strain>
    </source>
</reference>
<dbReference type="EMBL" id="NCKW01020175">
    <property type="protein sequence ID" value="POM58695.1"/>
    <property type="molecule type" value="Genomic_DNA"/>
</dbReference>
<name>A0A2P4WZJ3_9STRA</name>
<evidence type="ECO:0000313" key="2">
    <source>
        <dbReference type="Proteomes" id="UP000237271"/>
    </source>
</evidence>
<comment type="caution">
    <text evidence="1">The sequence shown here is derived from an EMBL/GenBank/DDBJ whole genome shotgun (WGS) entry which is preliminary data.</text>
</comment>
<sequence length="91" mass="10397">MDPLFGILVNYFAMTSKRTASRSKALSTSNLWVGDLTRGVWSKLVHCARLQKFGKTIRDELEAGKYPFPVVEPFDRKEEKTSGYSPFKYSD</sequence>